<keyword evidence="11 17" id="KW-0808">Transferase</keyword>
<feature type="binding site" evidence="20">
    <location>
        <position position="437"/>
    </location>
    <ligand>
        <name>Mg(2+)</name>
        <dbReference type="ChEBI" id="CHEBI:18420"/>
    </ligand>
</feature>
<dbReference type="PROSITE" id="PS00742">
    <property type="entry name" value="PEP_ENZYMES_2"/>
    <property type="match status" value="1"/>
</dbReference>
<dbReference type="SUPFAM" id="SSF52009">
    <property type="entry name" value="Phosphohistidine domain"/>
    <property type="match status" value="1"/>
</dbReference>
<dbReference type="InterPro" id="IPR050499">
    <property type="entry name" value="PEP-utilizing_PTS_enzyme"/>
</dbReference>
<feature type="binding site" evidence="20">
    <location>
        <position position="461"/>
    </location>
    <ligand>
        <name>Mg(2+)</name>
        <dbReference type="ChEBI" id="CHEBI:18420"/>
    </ligand>
</feature>
<dbReference type="InterPro" id="IPR036637">
    <property type="entry name" value="Phosphohistidine_dom_sf"/>
</dbReference>
<sequence length="572" mass="62825">MFTLQGKGVVRGFAIGRAVVMGAATLEVSHYRIASEDVPAECARLDHALKIVYEMLQHTIDTLPADAPKELVPLLTVHSLLVSDPELAAQTKALIASRQYNAEWALSTQGQIVAEQFAVMDDDYIRERVADIHQVIERVIRILAGSGELMLPDMSNEMDVNSLIVVAHDISPGDMLKLRGGRFAAFVTDLGGPTSHTAIVARSMNVPAVVGLGNVRSLVHDRDMLIVDGENGLVYVNPTPEILAFYQRKQEDFIQERAELILSKDEPAITLDGKRIRLEANIELPHEVSQALDMGADGIGLFRSEFLFMGRQILPTEEEQFEAYAHVLRAMPDKPVTIRTLDLGSDKTLDGEATVAVNPALGLRAVRYCLSRPDLFATQLRALLRASVHGRLRILIPMLSHMHELHAVRDAIESAKRELDAAGMQYSDNIELGAMVEIPAIAIAIEPFLKSLDFVSIGTNDLIQYTLAIDRVDNEVSDLYDPLHPAVLRLISQTIQAGERVGKSVAICGEMAGDARYTKLLLGLGLNEFSMHPQQLLDVKKLVRTSHTNALRTKIATALNRAESIDLNSLGI</sequence>
<evidence type="ECO:0000256" key="3">
    <source>
        <dbReference type="ARBA" id="ARBA00002728"/>
    </source>
</evidence>
<name>I3UCE4_ADVKW</name>
<dbReference type="HOGENOM" id="CLU_007308_7_0_4"/>
<dbReference type="InterPro" id="IPR008279">
    <property type="entry name" value="PEP-util_enz_mobile_dom"/>
</dbReference>
<dbReference type="SUPFAM" id="SSF51621">
    <property type="entry name" value="Phosphoenolpyruvate/pyruvate domain"/>
    <property type="match status" value="1"/>
</dbReference>
<evidence type="ECO:0000256" key="1">
    <source>
        <dbReference type="ARBA" id="ARBA00000683"/>
    </source>
</evidence>
<dbReference type="Pfam" id="PF02896">
    <property type="entry name" value="PEP-utilizers_C"/>
    <property type="match status" value="1"/>
</dbReference>
<proteinExistence type="inferred from homology"/>
<dbReference type="SUPFAM" id="SSF47831">
    <property type="entry name" value="Enzyme I of the PEP:sugar phosphotransferase system HPr-binding (sub)domain"/>
    <property type="match status" value="1"/>
</dbReference>
<dbReference type="Proteomes" id="UP000005267">
    <property type="component" value="Chromosome"/>
</dbReference>
<keyword evidence="10 17" id="KW-0762">Sugar transport</keyword>
<evidence type="ECO:0000256" key="12">
    <source>
        <dbReference type="ARBA" id="ARBA00022683"/>
    </source>
</evidence>
<feature type="active site" description="Tele-phosphohistidine intermediate" evidence="18">
    <location>
        <position position="196"/>
    </location>
</feature>
<evidence type="ECO:0000256" key="20">
    <source>
        <dbReference type="PIRSR" id="PIRSR000732-3"/>
    </source>
</evidence>
<comment type="subcellular location">
    <subcellularLocation>
        <location evidence="4 17">Cytoplasm</location>
    </subcellularLocation>
</comment>
<evidence type="ECO:0000313" key="24">
    <source>
        <dbReference type="EMBL" id="AFK62682.1"/>
    </source>
</evidence>
<dbReference type="EC" id="2.7.3.9" evidence="6 17"/>
<evidence type="ECO:0000256" key="16">
    <source>
        <dbReference type="ARBA" id="ARBA00033235"/>
    </source>
</evidence>
<accession>I3UCE4</accession>
<dbReference type="InterPro" id="IPR015813">
    <property type="entry name" value="Pyrv/PenolPyrv_kinase-like_dom"/>
</dbReference>
<dbReference type="Pfam" id="PF05524">
    <property type="entry name" value="PEP-utilisers_N"/>
    <property type="match status" value="1"/>
</dbReference>
<feature type="binding site" evidence="19">
    <location>
        <position position="339"/>
    </location>
    <ligand>
        <name>phosphoenolpyruvate</name>
        <dbReference type="ChEBI" id="CHEBI:58702"/>
    </ligand>
</feature>
<dbReference type="Pfam" id="PF00391">
    <property type="entry name" value="PEP-utilizers"/>
    <property type="match status" value="1"/>
</dbReference>
<dbReference type="GO" id="GO:0008965">
    <property type="term" value="F:phosphoenolpyruvate-protein phosphotransferase activity"/>
    <property type="evidence" value="ECO:0007669"/>
    <property type="project" value="UniProtKB-EC"/>
</dbReference>
<evidence type="ECO:0000256" key="11">
    <source>
        <dbReference type="ARBA" id="ARBA00022679"/>
    </source>
</evidence>
<organism evidence="24 25">
    <name type="scientific">Advenella kashmirensis (strain DSM 17095 / LMG 22695 / WT001)</name>
    <name type="common">Tetrathiobacter kashmirensis</name>
    <dbReference type="NCBI Taxonomy" id="1036672"/>
    <lineage>
        <taxon>Bacteria</taxon>
        <taxon>Pseudomonadati</taxon>
        <taxon>Pseudomonadota</taxon>
        <taxon>Betaproteobacteria</taxon>
        <taxon>Burkholderiales</taxon>
        <taxon>Alcaligenaceae</taxon>
    </lineage>
</organism>
<evidence type="ECO:0000256" key="13">
    <source>
        <dbReference type="ARBA" id="ARBA00022723"/>
    </source>
</evidence>
<dbReference type="GO" id="GO:0005737">
    <property type="term" value="C:cytoplasm"/>
    <property type="evidence" value="ECO:0007669"/>
    <property type="project" value="UniProtKB-SubCell"/>
</dbReference>
<dbReference type="GO" id="GO:0009401">
    <property type="term" value="P:phosphoenolpyruvate-dependent sugar phosphotransferase system"/>
    <property type="evidence" value="ECO:0007669"/>
    <property type="project" value="UniProtKB-KW"/>
</dbReference>
<evidence type="ECO:0000256" key="17">
    <source>
        <dbReference type="PIRNR" id="PIRNR000732"/>
    </source>
</evidence>
<dbReference type="GO" id="GO:0046872">
    <property type="term" value="F:metal ion binding"/>
    <property type="evidence" value="ECO:0007669"/>
    <property type="project" value="UniProtKB-KW"/>
</dbReference>
<evidence type="ECO:0000256" key="4">
    <source>
        <dbReference type="ARBA" id="ARBA00004496"/>
    </source>
</evidence>
<evidence type="ECO:0000256" key="5">
    <source>
        <dbReference type="ARBA" id="ARBA00007837"/>
    </source>
</evidence>
<keyword evidence="24" id="KW-0670">Pyruvate</keyword>
<comment type="similarity">
    <text evidence="5 17">Belongs to the PEP-utilizing enzyme family.</text>
</comment>
<dbReference type="InterPro" id="IPR040442">
    <property type="entry name" value="Pyrv_kinase-like_dom_sf"/>
</dbReference>
<keyword evidence="25" id="KW-1185">Reference proteome</keyword>
<keyword evidence="9 17" id="KW-0963">Cytoplasm</keyword>
<protein>
    <recommendedName>
        <fullName evidence="7 17">Phosphoenolpyruvate-protein phosphotransferase</fullName>
        <ecNumber evidence="6 17">2.7.3.9</ecNumber>
    </recommendedName>
    <alternativeName>
        <fullName evidence="16 17">Phosphotransferase system, enzyme I</fullName>
    </alternativeName>
</protein>
<dbReference type="InterPro" id="IPR006318">
    <property type="entry name" value="PTS_EI-like"/>
</dbReference>
<dbReference type="Gene3D" id="3.50.30.10">
    <property type="entry name" value="Phosphohistidine domain"/>
    <property type="match status" value="1"/>
</dbReference>
<feature type="domain" description="PEP-utilising enzyme C-terminal" evidence="22">
    <location>
        <begin position="262"/>
        <end position="546"/>
    </location>
</feature>
<dbReference type="PANTHER" id="PTHR46244:SF3">
    <property type="entry name" value="PHOSPHOENOLPYRUVATE-PROTEIN PHOSPHOTRANSFERASE"/>
    <property type="match status" value="1"/>
</dbReference>
<gene>
    <name evidence="24" type="ordered locus">TKWG_12690</name>
</gene>
<dbReference type="InterPro" id="IPR000121">
    <property type="entry name" value="PEP_util_C"/>
</dbReference>
<comment type="function">
    <text evidence="3 17">General (non sugar-specific) component of the phosphoenolpyruvate-dependent sugar phosphotransferase system (sugar PTS). This major carbohydrate active-transport system catalyzes the phosphorylation of incoming sugar substrates concomitantly with their translocation across the cell membrane. Enzyme I transfers the phosphoryl group from phosphoenolpyruvate (PEP) to the phosphoryl carrier protein (HPr).</text>
</comment>
<dbReference type="STRING" id="1036672.TKWG_12690"/>
<comment type="cofactor">
    <cofactor evidence="2 17 20">
        <name>Mg(2+)</name>
        <dbReference type="ChEBI" id="CHEBI:18420"/>
    </cofactor>
</comment>
<dbReference type="EMBL" id="CP003555">
    <property type="protein sequence ID" value="AFK62682.1"/>
    <property type="molecule type" value="Genomic_DNA"/>
</dbReference>
<evidence type="ECO:0000256" key="9">
    <source>
        <dbReference type="ARBA" id="ARBA00022490"/>
    </source>
</evidence>
<reference evidence="24 25" key="1">
    <citation type="journal article" date="2011" name="J. Bacteriol.">
        <title>Whole-genome shotgun sequencing of the sulfur-oxidizing chemoautotroph Tetrathiobacter kashmirensis.</title>
        <authorList>
            <person name="Ghosh W."/>
            <person name="George A."/>
            <person name="Agarwal A."/>
            <person name="Raj P."/>
            <person name="Alam M."/>
            <person name="Pyne P."/>
            <person name="Das Gupta S.K."/>
        </authorList>
    </citation>
    <scope>NUCLEOTIDE SEQUENCE [LARGE SCALE GENOMIC DNA]</scope>
    <source>
        <strain evidence="24 25">WT001</strain>
    </source>
</reference>
<dbReference type="NCBIfam" id="TIGR01417">
    <property type="entry name" value="PTS_I_fam"/>
    <property type="match status" value="1"/>
</dbReference>
<evidence type="ECO:0000256" key="19">
    <source>
        <dbReference type="PIRSR" id="PIRSR000732-2"/>
    </source>
</evidence>
<evidence type="ECO:0000256" key="8">
    <source>
        <dbReference type="ARBA" id="ARBA00022448"/>
    </source>
</evidence>
<feature type="active site" description="Proton donor" evidence="18">
    <location>
        <position position="508"/>
    </location>
</feature>
<keyword evidence="8 17" id="KW-0813">Transport</keyword>
<evidence type="ECO:0000256" key="7">
    <source>
        <dbReference type="ARBA" id="ARBA00016544"/>
    </source>
</evidence>
<keyword evidence="15 17" id="KW-0460">Magnesium</keyword>
<dbReference type="InterPro" id="IPR023151">
    <property type="entry name" value="PEP_util_CS"/>
</dbReference>
<dbReference type="InterPro" id="IPR036618">
    <property type="entry name" value="PtsI_HPr-bd_sf"/>
</dbReference>
<dbReference type="Gene3D" id="1.10.274.10">
    <property type="entry name" value="PtsI, HPr-binding domain"/>
    <property type="match status" value="1"/>
</dbReference>
<dbReference type="AlphaFoldDB" id="I3UCE4"/>
<comment type="catalytic activity">
    <reaction evidence="1 17">
        <text>L-histidyl-[protein] + phosphoenolpyruvate = N(pros)-phospho-L-histidyl-[protein] + pyruvate</text>
        <dbReference type="Rhea" id="RHEA:23880"/>
        <dbReference type="Rhea" id="RHEA-COMP:9745"/>
        <dbReference type="Rhea" id="RHEA-COMP:9746"/>
        <dbReference type="ChEBI" id="CHEBI:15361"/>
        <dbReference type="ChEBI" id="CHEBI:29979"/>
        <dbReference type="ChEBI" id="CHEBI:58702"/>
        <dbReference type="ChEBI" id="CHEBI:64837"/>
        <dbReference type="EC" id="2.7.3.9"/>
    </reaction>
</comment>
<feature type="binding site" evidence="19">
    <location>
        <begin position="460"/>
        <end position="461"/>
    </location>
    <ligand>
        <name>phosphoenolpyruvate</name>
        <dbReference type="ChEBI" id="CHEBI:58702"/>
    </ligand>
</feature>
<keyword evidence="12 17" id="KW-0598">Phosphotransferase system</keyword>
<feature type="binding site" evidence="19">
    <location>
        <position position="471"/>
    </location>
    <ligand>
        <name>phosphoenolpyruvate</name>
        <dbReference type="ChEBI" id="CHEBI:58702"/>
    </ligand>
</feature>
<evidence type="ECO:0000256" key="6">
    <source>
        <dbReference type="ARBA" id="ARBA00012232"/>
    </source>
</evidence>
<feature type="binding site" evidence="19">
    <location>
        <position position="303"/>
    </location>
    <ligand>
        <name>phosphoenolpyruvate</name>
        <dbReference type="ChEBI" id="CHEBI:58702"/>
    </ligand>
</feature>
<evidence type="ECO:0000256" key="2">
    <source>
        <dbReference type="ARBA" id="ARBA00001946"/>
    </source>
</evidence>
<dbReference type="KEGG" id="aka:TKWG_12690"/>
<dbReference type="PANTHER" id="PTHR46244">
    <property type="entry name" value="PHOSPHOENOLPYRUVATE-PROTEIN PHOSPHOTRANSFERASE"/>
    <property type="match status" value="1"/>
</dbReference>
<evidence type="ECO:0000256" key="15">
    <source>
        <dbReference type="ARBA" id="ARBA00022842"/>
    </source>
</evidence>
<evidence type="ECO:0000256" key="10">
    <source>
        <dbReference type="ARBA" id="ARBA00022597"/>
    </source>
</evidence>
<keyword evidence="13 17" id="KW-0479">Metal-binding</keyword>
<evidence type="ECO:0000256" key="14">
    <source>
        <dbReference type="ARBA" id="ARBA00022777"/>
    </source>
</evidence>
<keyword evidence="14 17" id="KW-0418">Kinase</keyword>
<evidence type="ECO:0000313" key="25">
    <source>
        <dbReference type="Proteomes" id="UP000005267"/>
    </source>
</evidence>
<reference evidence="25" key="2">
    <citation type="journal article" date="2013" name="PLoS ONE">
        <title>Genome implosion elicits host-confinement in Alcaligenaceae: evidence from the comparative genomics of Tetrathiobacter kashmirensis, a pathogen in the making.</title>
        <authorList>
            <person name="Ghosh W."/>
            <person name="Alam M."/>
            <person name="Roy C."/>
            <person name="Pyne P."/>
            <person name="George A."/>
            <person name="Chakraborty R."/>
            <person name="Majumder S."/>
            <person name="Agarwal A."/>
            <person name="Chakraborty S."/>
            <person name="Majumdar S."/>
            <person name="Gupta S.K."/>
        </authorList>
    </citation>
    <scope>NUCLEOTIDE SEQUENCE [LARGE SCALE GENOMIC DNA]</scope>
    <source>
        <strain evidence="25">WT001</strain>
    </source>
</reference>
<dbReference type="InterPro" id="IPR024692">
    <property type="entry name" value="PTS_EI"/>
</dbReference>
<evidence type="ECO:0000259" key="21">
    <source>
        <dbReference type="Pfam" id="PF00391"/>
    </source>
</evidence>
<evidence type="ECO:0000256" key="18">
    <source>
        <dbReference type="PIRSR" id="PIRSR000732-1"/>
    </source>
</evidence>
<feature type="domain" description="Phosphotransferase system enzyme I N-terminal" evidence="23">
    <location>
        <begin position="5"/>
        <end position="128"/>
    </location>
</feature>
<dbReference type="InterPro" id="IPR008731">
    <property type="entry name" value="PTS_EIN"/>
</dbReference>
<dbReference type="PRINTS" id="PR01736">
    <property type="entry name" value="PHPHTRNFRASE"/>
</dbReference>
<evidence type="ECO:0000259" key="23">
    <source>
        <dbReference type="Pfam" id="PF05524"/>
    </source>
</evidence>
<dbReference type="PIRSF" id="PIRSF000732">
    <property type="entry name" value="PTS_enzyme_I"/>
    <property type="match status" value="1"/>
</dbReference>
<dbReference type="InterPro" id="IPR018274">
    <property type="entry name" value="PEP_util_AS"/>
</dbReference>
<dbReference type="PROSITE" id="PS00370">
    <property type="entry name" value="PEP_ENZYMES_PHOS_SITE"/>
    <property type="match status" value="1"/>
</dbReference>
<feature type="domain" description="PEP-utilising enzyme mobile" evidence="21">
    <location>
        <begin position="164"/>
        <end position="232"/>
    </location>
</feature>
<dbReference type="GO" id="GO:0016301">
    <property type="term" value="F:kinase activity"/>
    <property type="evidence" value="ECO:0007669"/>
    <property type="project" value="UniProtKB-KW"/>
</dbReference>
<dbReference type="Gene3D" id="3.20.20.60">
    <property type="entry name" value="Phosphoenolpyruvate-binding domains"/>
    <property type="match status" value="1"/>
</dbReference>
<evidence type="ECO:0000259" key="22">
    <source>
        <dbReference type="Pfam" id="PF02896"/>
    </source>
</evidence>